<name>A0AAN9TD66_9HEMI</name>
<evidence type="ECO:0000256" key="5">
    <source>
        <dbReference type="SAM" id="Phobius"/>
    </source>
</evidence>
<dbReference type="InterPro" id="IPR018499">
    <property type="entry name" value="Tetraspanin/Peripherin"/>
</dbReference>
<feature type="transmembrane region" description="Helical" evidence="5">
    <location>
        <begin position="12"/>
        <end position="38"/>
    </location>
</feature>
<dbReference type="Gene3D" id="1.10.1450.10">
    <property type="entry name" value="Tetraspanin"/>
    <property type="match status" value="1"/>
</dbReference>
<accession>A0AAN9TD66</accession>
<evidence type="ECO:0000256" key="1">
    <source>
        <dbReference type="ARBA" id="ARBA00004141"/>
    </source>
</evidence>
<organism evidence="6 7">
    <name type="scientific">Parthenolecanium corni</name>
    <dbReference type="NCBI Taxonomy" id="536013"/>
    <lineage>
        <taxon>Eukaryota</taxon>
        <taxon>Metazoa</taxon>
        <taxon>Ecdysozoa</taxon>
        <taxon>Arthropoda</taxon>
        <taxon>Hexapoda</taxon>
        <taxon>Insecta</taxon>
        <taxon>Pterygota</taxon>
        <taxon>Neoptera</taxon>
        <taxon>Paraneoptera</taxon>
        <taxon>Hemiptera</taxon>
        <taxon>Sternorrhyncha</taxon>
        <taxon>Coccoidea</taxon>
        <taxon>Coccidae</taxon>
        <taxon>Parthenolecanium</taxon>
    </lineage>
</organism>
<dbReference type="GO" id="GO:0005886">
    <property type="term" value="C:plasma membrane"/>
    <property type="evidence" value="ECO:0007669"/>
    <property type="project" value="TreeGrafter"/>
</dbReference>
<dbReference type="Proteomes" id="UP001367676">
    <property type="component" value="Unassembled WGS sequence"/>
</dbReference>
<keyword evidence="3 5" id="KW-1133">Transmembrane helix</keyword>
<comment type="subcellular location">
    <subcellularLocation>
        <location evidence="1">Membrane</location>
        <topology evidence="1">Multi-pass membrane protein</topology>
    </subcellularLocation>
</comment>
<comment type="caution">
    <text evidence="6">The sequence shown here is derived from an EMBL/GenBank/DDBJ whole genome shotgun (WGS) entry which is preliminary data.</text>
</comment>
<dbReference type="InterPro" id="IPR008952">
    <property type="entry name" value="Tetraspanin_EC2_sf"/>
</dbReference>
<feature type="transmembrane region" description="Helical" evidence="5">
    <location>
        <begin position="81"/>
        <end position="104"/>
    </location>
</feature>
<keyword evidence="4 5" id="KW-0472">Membrane</keyword>
<feature type="transmembrane region" description="Helical" evidence="5">
    <location>
        <begin position="202"/>
        <end position="221"/>
    </location>
</feature>
<dbReference type="EMBL" id="JBBCAQ010000032">
    <property type="protein sequence ID" value="KAK7583940.1"/>
    <property type="molecule type" value="Genomic_DNA"/>
</dbReference>
<dbReference type="AlphaFoldDB" id="A0AAN9TD66"/>
<keyword evidence="2 5" id="KW-0812">Transmembrane</keyword>
<evidence type="ECO:0000256" key="4">
    <source>
        <dbReference type="ARBA" id="ARBA00023136"/>
    </source>
</evidence>
<reference evidence="6 7" key="1">
    <citation type="submission" date="2024-03" db="EMBL/GenBank/DDBJ databases">
        <title>Adaptation during the transition from Ophiocordyceps entomopathogen to insect associate is accompanied by gene loss and intensified selection.</title>
        <authorList>
            <person name="Ward C.M."/>
            <person name="Onetto C.A."/>
            <person name="Borneman A.R."/>
        </authorList>
    </citation>
    <scope>NUCLEOTIDE SEQUENCE [LARGE SCALE GENOMIC DNA]</scope>
    <source>
        <strain evidence="6">AWRI1</strain>
        <tissue evidence="6">Single Adult Female</tissue>
    </source>
</reference>
<keyword evidence="7" id="KW-1185">Reference proteome</keyword>
<evidence type="ECO:0000313" key="6">
    <source>
        <dbReference type="EMBL" id="KAK7583940.1"/>
    </source>
</evidence>
<evidence type="ECO:0000256" key="3">
    <source>
        <dbReference type="ARBA" id="ARBA00022989"/>
    </source>
</evidence>
<evidence type="ECO:0008006" key="8">
    <source>
        <dbReference type="Google" id="ProtNLM"/>
    </source>
</evidence>
<dbReference type="PANTHER" id="PTHR19282">
    <property type="entry name" value="TETRASPANIN"/>
    <property type="match status" value="1"/>
</dbReference>
<dbReference type="SUPFAM" id="SSF48652">
    <property type="entry name" value="Tetraspanin"/>
    <property type="match status" value="1"/>
</dbReference>
<feature type="transmembrane region" description="Helical" evidence="5">
    <location>
        <begin position="53"/>
        <end position="74"/>
    </location>
</feature>
<sequence>MAFPANTTRYLLFLCNLIFLVSALAVAAVSVLIAVSLFQHDVFLDKNLSSPPIIVLIVCGIICLISFFGCCGVISENKCCLYMFSFFMLVVIVVEVVAGVYVFMSRTEIANTVEVKMHDLMKHYNETDSGGIKQSWDALQHDFGCCGVKNYTDWYEVFPRTKAIPHSCCHDLPLDESCVPAKLTKVPGCYSRFSQFVQTKTLTLAVIVLSVGILQVSYMLIRPIGSIRGKTLRSFPNIFHFSYADSFLQSGKRNSVISSWQTWLLPTMMSHN</sequence>
<dbReference type="PRINTS" id="PR00259">
    <property type="entry name" value="TMFOUR"/>
</dbReference>
<proteinExistence type="predicted"/>
<protein>
    <recommendedName>
        <fullName evidence="8">Tetraspanin</fullName>
    </recommendedName>
</protein>
<dbReference type="Pfam" id="PF00335">
    <property type="entry name" value="Tetraspanin"/>
    <property type="match status" value="1"/>
</dbReference>
<dbReference type="PANTHER" id="PTHR19282:SF456">
    <property type="entry name" value="CD63 MOLECULE"/>
    <property type="match status" value="1"/>
</dbReference>
<evidence type="ECO:0000256" key="2">
    <source>
        <dbReference type="ARBA" id="ARBA00022692"/>
    </source>
</evidence>
<gene>
    <name evidence="6" type="ORF">V9T40_004903</name>
</gene>
<evidence type="ECO:0000313" key="7">
    <source>
        <dbReference type="Proteomes" id="UP001367676"/>
    </source>
</evidence>